<evidence type="ECO:0000313" key="2">
    <source>
        <dbReference type="EMBL" id="PWV00556.1"/>
    </source>
</evidence>
<keyword evidence="1" id="KW-0472">Membrane</keyword>
<dbReference type="VEuPathDB" id="TriTrypDB:TcYC6_0013740"/>
<protein>
    <submittedName>
        <fullName evidence="2">Uncharacterized protein</fullName>
    </submittedName>
</protein>
<dbReference type="VEuPathDB" id="TriTrypDB:TcBrA4_0079880"/>
<dbReference type="VEuPathDB" id="TriTrypDB:TcCL_NonESM05822"/>
<dbReference type="VEuPathDB" id="TriTrypDB:C4B63_6g575"/>
<reference evidence="2 3" key="1">
    <citation type="journal article" date="2018" name="Microb. Genom.">
        <title>Expanding an expanded genome: long-read sequencing of Trypanosoma cruzi.</title>
        <authorList>
            <person name="Berna L."/>
            <person name="Rodriguez M."/>
            <person name="Chiribao M.L."/>
            <person name="Parodi-Talice A."/>
            <person name="Pita S."/>
            <person name="Rijo G."/>
            <person name="Alvarez-Valin F."/>
            <person name="Robello C."/>
        </authorList>
    </citation>
    <scope>NUCLEOTIDE SEQUENCE [LARGE SCALE GENOMIC DNA]</scope>
    <source>
        <strain evidence="2 3">Dm28c</strain>
    </source>
</reference>
<gene>
    <name evidence="2" type="ORF">C4B63_6g575</name>
</gene>
<organism evidence="2 3">
    <name type="scientific">Trypanosoma cruzi</name>
    <dbReference type="NCBI Taxonomy" id="5693"/>
    <lineage>
        <taxon>Eukaryota</taxon>
        <taxon>Discoba</taxon>
        <taxon>Euglenozoa</taxon>
        <taxon>Kinetoplastea</taxon>
        <taxon>Metakinetoplastina</taxon>
        <taxon>Trypanosomatida</taxon>
        <taxon>Trypanosomatidae</taxon>
        <taxon>Trypanosoma</taxon>
        <taxon>Schizotrypanum</taxon>
    </lineage>
</organism>
<name>A0A2V2VVY6_TRYCR</name>
<keyword evidence="1" id="KW-0812">Transmembrane</keyword>
<dbReference type="VEuPathDB" id="TriTrypDB:TcG_07793"/>
<dbReference type="VEuPathDB" id="TriTrypDB:ECC02_008182"/>
<dbReference type="VEuPathDB" id="TriTrypDB:TcCLB.509471.30"/>
<dbReference type="VEuPathDB" id="TriTrypDB:BCY84_17886"/>
<accession>A0A2V2VVY6</accession>
<feature type="transmembrane region" description="Helical" evidence="1">
    <location>
        <begin position="58"/>
        <end position="79"/>
    </location>
</feature>
<dbReference type="VEuPathDB" id="TriTrypDB:TCSYLVIO_002493"/>
<dbReference type="VEuPathDB" id="TriTrypDB:C3747_10g288"/>
<feature type="transmembrane region" description="Helical" evidence="1">
    <location>
        <begin position="191"/>
        <end position="210"/>
    </location>
</feature>
<dbReference type="EMBL" id="PRFA01000006">
    <property type="protein sequence ID" value="PWV00556.1"/>
    <property type="molecule type" value="Genomic_DNA"/>
</dbReference>
<sequence length="218" mass="23909">MGLLCNASIFALMVLPVFLLSKGHHVEFRRLIALAAIIVSCMISESTLLGSLAGVPPLQHLVTVVVIPVFDTLLMDFVLNDPKARKVLHIHDAGDDAAAVLTALWTAVDLLLYRWFRWYHFISGLGFDAENLESAVEAFVDLNARLLSSRRINGWSHNSVKSNSKRRAWIDVAIVRVITTAFGVASGSTLIGNVLFIAALVLMQLLLPPLPENGSREE</sequence>
<dbReference type="VEuPathDB" id="TriTrypDB:TcCLB.507817.50"/>
<dbReference type="AlphaFoldDB" id="A0A2V2VVY6"/>
<keyword evidence="1" id="KW-1133">Transmembrane helix</keyword>
<comment type="caution">
    <text evidence="2">The sequence shown here is derived from an EMBL/GenBank/DDBJ whole genome shotgun (WGS) entry which is preliminary data.</text>
</comment>
<evidence type="ECO:0000313" key="3">
    <source>
        <dbReference type="Proteomes" id="UP000246121"/>
    </source>
</evidence>
<proteinExistence type="predicted"/>
<dbReference type="Proteomes" id="UP000246121">
    <property type="component" value="Unassembled WGS sequence"/>
</dbReference>
<feature type="transmembrane region" description="Helical" evidence="1">
    <location>
        <begin position="31"/>
        <end position="52"/>
    </location>
</feature>
<dbReference type="VEuPathDB" id="TriTrypDB:Tc_MARK_1202"/>
<evidence type="ECO:0000256" key="1">
    <source>
        <dbReference type="SAM" id="Phobius"/>
    </source>
</evidence>
<feature type="transmembrane region" description="Helical" evidence="1">
    <location>
        <begin position="6"/>
        <end position="24"/>
    </location>
</feature>